<dbReference type="Proteomes" id="UP000241118">
    <property type="component" value="Unassembled WGS sequence"/>
</dbReference>
<evidence type="ECO:0000313" key="3">
    <source>
        <dbReference type="Proteomes" id="UP000241118"/>
    </source>
</evidence>
<dbReference type="InterPro" id="IPR003615">
    <property type="entry name" value="HNH_nuc"/>
</dbReference>
<dbReference type="CDD" id="cd00085">
    <property type="entry name" value="HNHc"/>
    <property type="match status" value="1"/>
</dbReference>
<organism evidence="2 3">
    <name type="scientific">Saccharothrix carnea</name>
    <dbReference type="NCBI Taxonomy" id="1280637"/>
    <lineage>
        <taxon>Bacteria</taxon>
        <taxon>Bacillati</taxon>
        <taxon>Actinomycetota</taxon>
        <taxon>Actinomycetes</taxon>
        <taxon>Pseudonocardiales</taxon>
        <taxon>Pseudonocardiaceae</taxon>
        <taxon>Saccharothrix</taxon>
    </lineage>
</organism>
<evidence type="ECO:0000259" key="1">
    <source>
        <dbReference type="SMART" id="SM00507"/>
    </source>
</evidence>
<dbReference type="SMART" id="SM00507">
    <property type="entry name" value="HNHc"/>
    <property type="match status" value="1"/>
</dbReference>
<name>A0A2P8ICX4_SACCR</name>
<dbReference type="OrthoDB" id="5422822at2"/>
<feature type="domain" description="HNH nuclease" evidence="1">
    <location>
        <begin position="50"/>
        <end position="104"/>
    </location>
</feature>
<dbReference type="GO" id="GO:0008270">
    <property type="term" value="F:zinc ion binding"/>
    <property type="evidence" value="ECO:0007669"/>
    <property type="project" value="InterPro"/>
</dbReference>
<proteinExistence type="predicted"/>
<gene>
    <name evidence="2" type="ORF">B0I31_10364</name>
</gene>
<dbReference type="GO" id="GO:0004519">
    <property type="term" value="F:endonuclease activity"/>
    <property type="evidence" value="ECO:0007669"/>
    <property type="project" value="InterPro"/>
</dbReference>
<dbReference type="Pfam" id="PF01844">
    <property type="entry name" value="HNH"/>
    <property type="match status" value="1"/>
</dbReference>
<dbReference type="InterPro" id="IPR002711">
    <property type="entry name" value="HNH"/>
</dbReference>
<dbReference type="RefSeq" id="WP_073895196.1">
    <property type="nucleotide sequence ID" value="NZ_JBHXUE010000065.1"/>
</dbReference>
<sequence length="246" mass="27657">MIRLVRPALPAELAARLPELTEEIGNATHRTRTARALWKRAVVRRNVHAPLRRLLEDMAPGYQRCMYCGDSQGTDIDHFEPLSLNPLRTFDWLNHLLACSTCNSNLKRDRFPVAEDGTPLLVDPTTEDPFDHLLLTLSLGVYVARTEKGEATIDVCGLNRPVLTQGRVHARRVVLMCLSRWTAGRARDAADEMREAVLTVRGQPFADVCQAMLRLARSPGADLVFEETPWALAVLRDEELRTQLLA</sequence>
<dbReference type="EMBL" id="PYAX01000003">
    <property type="protein sequence ID" value="PSL56315.1"/>
    <property type="molecule type" value="Genomic_DNA"/>
</dbReference>
<evidence type="ECO:0000313" key="2">
    <source>
        <dbReference type="EMBL" id="PSL56315.1"/>
    </source>
</evidence>
<comment type="caution">
    <text evidence="2">The sequence shown here is derived from an EMBL/GenBank/DDBJ whole genome shotgun (WGS) entry which is preliminary data.</text>
</comment>
<protein>
    <recommendedName>
        <fullName evidence="1">HNH nuclease domain-containing protein</fullName>
    </recommendedName>
</protein>
<accession>A0A2P8ICX4</accession>
<reference evidence="2 3" key="1">
    <citation type="submission" date="2018-03" db="EMBL/GenBank/DDBJ databases">
        <title>Genomic Encyclopedia of Type Strains, Phase III (KMG-III): the genomes of soil and plant-associated and newly described type strains.</title>
        <authorList>
            <person name="Whitman W."/>
        </authorList>
    </citation>
    <scope>NUCLEOTIDE SEQUENCE [LARGE SCALE GENOMIC DNA]</scope>
    <source>
        <strain evidence="2 3">CGMCC 4.7097</strain>
    </source>
</reference>
<dbReference type="AlphaFoldDB" id="A0A2P8ICX4"/>
<keyword evidence="3" id="KW-1185">Reference proteome</keyword>
<dbReference type="GO" id="GO:0003676">
    <property type="term" value="F:nucleic acid binding"/>
    <property type="evidence" value="ECO:0007669"/>
    <property type="project" value="InterPro"/>
</dbReference>
<dbReference type="Gene3D" id="1.10.30.50">
    <property type="match status" value="1"/>
</dbReference>